<reference evidence="2 3" key="1">
    <citation type="submission" date="2023-08" db="EMBL/GenBank/DDBJ databases">
        <title>Black Yeasts Isolated from many extreme environments.</title>
        <authorList>
            <person name="Coleine C."/>
            <person name="Stajich J.E."/>
            <person name="Selbmann L."/>
        </authorList>
    </citation>
    <scope>NUCLEOTIDE SEQUENCE [LARGE SCALE GENOMIC DNA]</scope>
    <source>
        <strain evidence="2 3">CCFEE 536</strain>
    </source>
</reference>
<dbReference type="PANTHER" id="PTHR47675">
    <property type="entry name" value="MOLYBDOPTERIN BINDING DOMAIN PROTEIN (AFU_ORTHOLOGUE AFUA_5G11210)"/>
    <property type="match status" value="1"/>
</dbReference>
<evidence type="ECO:0000313" key="2">
    <source>
        <dbReference type="EMBL" id="KAK5293313.1"/>
    </source>
</evidence>
<dbReference type="Proteomes" id="UP001357485">
    <property type="component" value="Unassembled WGS sequence"/>
</dbReference>
<dbReference type="PANTHER" id="PTHR47675:SF1">
    <property type="entry name" value="MOLYBDOPTERIN BINDING DOMAIN PROTEIN (AFU_ORTHOLOGUE AFUA_5G11210)"/>
    <property type="match status" value="1"/>
</dbReference>
<keyword evidence="3" id="KW-1185">Reference proteome</keyword>
<organism evidence="2 3">
    <name type="scientific">Cryomyces antarcticus</name>
    <dbReference type="NCBI Taxonomy" id="329879"/>
    <lineage>
        <taxon>Eukaryota</taxon>
        <taxon>Fungi</taxon>
        <taxon>Dikarya</taxon>
        <taxon>Ascomycota</taxon>
        <taxon>Pezizomycotina</taxon>
        <taxon>Dothideomycetes</taxon>
        <taxon>Dothideomycetes incertae sedis</taxon>
        <taxon>Cryomyces</taxon>
    </lineage>
</organism>
<accession>A0ABR0M8I1</accession>
<sequence>VEPKGIKVGSYPRWGKSRNTVTLVGRDKEYMDSLVAEVEKGVEGRRVATEGEDDEDAGSDKDA</sequence>
<evidence type="ECO:0000256" key="1">
    <source>
        <dbReference type="SAM" id="MobiDB-lite"/>
    </source>
</evidence>
<feature type="non-terminal residue" evidence="2">
    <location>
        <position position="1"/>
    </location>
</feature>
<name>A0ABR0M8I1_9PEZI</name>
<feature type="region of interest" description="Disordered" evidence="1">
    <location>
        <begin position="42"/>
        <end position="63"/>
    </location>
</feature>
<evidence type="ECO:0000313" key="3">
    <source>
        <dbReference type="Proteomes" id="UP001357485"/>
    </source>
</evidence>
<protein>
    <submittedName>
        <fullName evidence="2">Uncharacterized protein</fullName>
    </submittedName>
</protein>
<proteinExistence type="predicted"/>
<comment type="caution">
    <text evidence="2">The sequence shown here is derived from an EMBL/GenBank/DDBJ whole genome shotgun (WGS) entry which is preliminary data.</text>
</comment>
<gene>
    <name evidence="2" type="ORF">LTR16_001664</name>
</gene>
<dbReference type="EMBL" id="JAVRRA010000099">
    <property type="protein sequence ID" value="KAK5293313.1"/>
    <property type="molecule type" value="Genomic_DNA"/>
</dbReference>